<name>A7EW88_SCLS1</name>
<organism evidence="2 3">
    <name type="scientific">Sclerotinia sclerotiorum (strain ATCC 18683 / 1980 / Ss-1)</name>
    <name type="common">White mold</name>
    <name type="synonym">Whetzelinia sclerotiorum</name>
    <dbReference type="NCBI Taxonomy" id="665079"/>
    <lineage>
        <taxon>Eukaryota</taxon>
        <taxon>Fungi</taxon>
        <taxon>Dikarya</taxon>
        <taxon>Ascomycota</taxon>
        <taxon>Pezizomycotina</taxon>
        <taxon>Leotiomycetes</taxon>
        <taxon>Helotiales</taxon>
        <taxon>Sclerotiniaceae</taxon>
        <taxon>Sclerotinia</taxon>
    </lineage>
</organism>
<dbReference type="Proteomes" id="UP000001312">
    <property type="component" value="Unassembled WGS sequence"/>
</dbReference>
<dbReference type="KEGG" id="ssl:SS1G_09597"/>
<reference evidence="3" key="1">
    <citation type="journal article" date="2011" name="PLoS Genet.">
        <title>Genomic analysis of the necrotrophic fungal pathogens Sclerotinia sclerotiorum and Botrytis cinerea.</title>
        <authorList>
            <person name="Amselem J."/>
            <person name="Cuomo C.A."/>
            <person name="van Kan J.A."/>
            <person name="Viaud M."/>
            <person name="Benito E.P."/>
            <person name="Couloux A."/>
            <person name="Coutinho P.M."/>
            <person name="de Vries R.P."/>
            <person name="Dyer P.S."/>
            <person name="Fillinger S."/>
            <person name="Fournier E."/>
            <person name="Gout L."/>
            <person name="Hahn M."/>
            <person name="Kohn L."/>
            <person name="Lapalu N."/>
            <person name="Plummer K.M."/>
            <person name="Pradier J.M."/>
            <person name="Quevillon E."/>
            <person name="Sharon A."/>
            <person name="Simon A."/>
            <person name="ten Have A."/>
            <person name="Tudzynski B."/>
            <person name="Tudzynski P."/>
            <person name="Wincker P."/>
            <person name="Andrew M."/>
            <person name="Anthouard V."/>
            <person name="Beever R.E."/>
            <person name="Beffa R."/>
            <person name="Benoit I."/>
            <person name="Bouzid O."/>
            <person name="Brault B."/>
            <person name="Chen Z."/>
            <person name="Choquer M."/>
            <person name="Collemare J."/>
            <person name="Cotton P."/>
            <person name="Danchin E.G."/>
            <person name="Da Silva C."/>
            <person name="Gautier A."/>
            <person name="Giraud C."/>
            <person name="Giraud T."/>
            <person name="Gonzalez C."/>
            <person name="Grossetete S."/>
            <person name="Guldener U."/>
            <person name="Henrissat B."/>
            <person name="Howlett B.J."/>
            <person name="Kodira C."/>
            <person name="Kretschmer M."/>
            <person name="Lappartient A."/>
            <person name="Leroch M."/>
            <person name="Levis C."/>
            <person name="Mauceli E."/>
            <person name="Neuveglise C."/>
            <person name="Oeser B."/>
            <person name="Pearson M."/>
            <person name="Poulain J."/>
            <person name="Poussereau N."/>
            <person name="Quesneville H."/>
            <person name="Rascle C."/>
            <person name="Schumacher J."/>
            <person name="Segurens B."/>
            <person name="Sexton A."/>
            <person name="Silva E."/>
            <person name="Sirven C."/>
            <person name="Soanes D.M."/>
            <person name="Talbot N.J."/>
            <person name="Templeton M."/>
            <person name="Yandava C."/>
            <person name="Yarden O."/>
            <person name="Zeng Q."/>
            <person name="Rollins J.A."/>
            <person name="Lebrun M.H."/>
            <person name="Dickman M."/>
        </authorList>
    </citation>
    <scope>NUCLEOTIDE SEQUENCE [LARGE SCALE GENOMIC DNA]</scope>
    <source>
        <strain evidence="3">ATCC 18683 / 1980 / Ss-1</strain>
    </source>
</reference>
<sequence>MKYLLHTKAGIIKTLEFIEATRIATRSWHLNRMHEEEEEEGGEEGGGPEDCD</sequence>
<dbReference type="RefSeq" id="XP_001589875.1">
    <property type="nucleotide sequence ID" value="XM_001589825.1"/>
</dbReference>
<dbReference type="AlphaFoldDB" id="A7EW88"/>
<evidence type="ECO:0000256" key="1">
    <source>
        <dbReference type="SAM" id="MobiDB-lite"/>
    </source>
</evidence>
<keyword evidence="3" id="KW-1185">Reference proteome</keyword>
<dbReference type="GeneID" id="5485814"/>
<accession>A7EW88</accession>
<feature type="region of interest" description="Disordered" evidence="1">
    <location>
        <begin position="30"/>
        <end position="52"/>
    </location>
</feature>
<dbReference type="InParanoid" id="A7EW88"/>
<proteinExistence type="predicted"/>
<evidence type="ECO:0000313" key="2">
    <source>
        <dbReference type="EMBL" id="EDN93730.1"/>
    </source>
</evidence>
<dbReference type="HOGENOM" id="CLU_3088696_0_0_1"/>
<protein>
    <submittedName>
        <fullName evidence="2">Uncharacterized protein</fullName>
    </submittedName>
</protein>
<dbReference type="EMBL" id="CH476633">
    <property type="protein sequence ID" value="EDN93730.1"/>
    <property type="molecule type" value="Genomic_DNA"/>
</dbReference>
<feature type="compositionally biased region" description="Acidic residues" evidence="1">
    <location>
        <begin position="36"/>
        <end position="52"/>
    </location>
</feature>
<gene>
    <name evidence="2" type="ORF">SS1G_09597</name>
</gene>
<evidence type="ECO:0000313" key="3">
    <source>
        <dbReference type="Proteomes" id="UP000001312"/>
    </source>
</evidence>